<accession>A0A917WR61</accession>
<dbReference type="EMBL" id="BMPI01000010">
    <property type="protein sequence ID" value="GGM22710.1"/>
    <property type="molecule type" value="Genomic_DNA"/>
</dbReference>
<comment type="caution">
    <text evidence="1">The sequence shown here is derived from an EMBL/GenBank/DDBJ whole genome shotgun (WGS) entry which is preliminary data.</text>
</comment>
<evidence type="ECO:0000313" key="2">
    <source>
        <dbReference type="Proteomes" id="UP000642070"/>
    </source>
</evidence>
<reference evidence="1" key="2">
    <citation type="submission" date="2020-09" db="EMBL/GenBank/DDBJ databases">
        <authorList>
            <person name="Sun Q."/>
            <person name="Ohkuma M."/>
        </authorList>
    </citation>
    <scope>NUCLEOTIDE SEQUENCE</scope>
    <source>
        <strain evidence="1">JCM 19831</strain>
    </source>
</reference>
<evidence type="ECO:0000313" key="1">
    <source>
        <dbReference type="EMBL" id="GGM22710.1"/>
    </source>
</evidence>
<name>A0A917WR61_9ACTN</name>
<keyword evidence="2" id="KW-1185">Reference proteome</keyword>
<proteinExistence type="predicted"/>
<sequence length="90" mass="9534">MRAEELRAAAAGRPGWQIDDEAGVYAPGGAWSGRVRAVDAPQRADRAWHTAILLDGVARHTRLCRTAAEAVGWTERLVATCTAPPPGTTA</sequence>
<dbReference type="Proteomes" id="UP000642070">
    <property type="component" value="Unassembled WGS sequence"/>
</dbReference>
<gene>
    <name evidence="1" type="ORF">GCM10007977_024860</name>
</gene>
<dbReference type="AlphaFoldDB" id="A0A917WR61"/>
<organism evidence="1 2">
    <name type="scientific">Dactylosporangium sucinum</name>
    <dbReference type="NCBI Taxonomy" id="1424081"/>
    <lineage>
        <taxon>Bacteria</taxon>
        <taxon>Bacillati</taxon>
        <taxon>Actinomycetota</taxon>
        <taxon>Actinomycetes</taxon>
        <taxon>Micromonosporales</taxon>
        <taxon>Micromonosporaceae</taxon>
        <taxon>Dactylosporangium</taxon>
    </lineage>
</organism>
<dbReference type="RefSeq" id="WP_190249938.1">
    <property type="nucleotide sequence ID" value="NZ_BMPI01000010.1"/>
</dbReference>
<protein>
    <submittedName>
        <fullName evidence="1">Uncharacterized protein</fullName>
    </submittedName>
</protein>
<reference evidence="1" key="1">
    <citation type="journal article" date="2014" name="Int. J. Syst. Evol. Microbiol.">
        <title>Complete genome sequence of Corynebacterium casei LMG S-19264T (=DSM 44701T), isolated from a smear-ripened cheese.</title>
        <authorList>
            <consortium name="US DOE Joint Genome Institute (JGI-PGF)"/>
            <person name="Walter F."/>
            <person name="Albersmeier A."/>
            <person name="Kalinowski J."/>
            <person name="Ruckert C."/>
        </authorList>
    </citation>
    <scope>NUCLEOTIDE SEQUENCE</scope>
    <source>
        <strain evidence="1">JCM 19831</strain>
    </source>
</reference>